<sequence>MGFPPRDWGVSAEEEGAWVGGERRGQLPRRHSRAPPPMAPRRRGLRGTFPWEETAKGQTQLYKTIRIQRLYRYSIDP</sequence>
<dbReference type="EMBL" id="VSRR010114186">
    <property type="protein sequence ID" value="MPC98459.1"/>
    <property type="molecule type" value="Genomic_DNA"/>
</dbReference>
<dbReference type="AlphaFoldDB" id="A0A5B7JUJ0"/>
<evidence type="ECO:0000313" key="2">
    <source>
        <dbReference type="EMBL" id="MPC98459.1"/>
    </source>
</evidence>
<gene>
    <name evidence="2" type="ORF">E2C01_093829</name>
</gene>
<evidence type="ECO:0000256" key="1">
    <source>
        <dbReference type="SAM" id="MobiDB-lite"/>
    </source>
</evidence>
<keyword evidence="3" id="KW-1185">Reference proteome</keyword>
<reference evidence="2 3" key="1">
    <citation type="submission" date="2019-05" db="EMBL/GenBank/DDBJ databases">
        <title>Another draft genome of Portunus trituberculatus and its Hox gene families provides insights of decapod evolution.</title>
        <authorList>
            <person name="Jeong J.-H."/>
            <person name="Song I."/>
            <person name="Kim S."/>
            <person name="Choi T."/>
            <person name="Kim D."/>
            <person name="Ryu S."/>
            <person name="Kim W."/>
        </authorList>
    </citation>
    <scope>NUCLEOTIDE SEQUENCE [LARGE SCALE GENOMIC DNA]</scope>
    <source>
        <tissue evidence="2">Muscle</tissue>
    </source>
</reference>
<evidence type="ECO:0000313" key="3">
    <source>
        <dbReference type="Proteomes" id="UP000324222"/>
    </source>
</evidence>
<organism evidence="2 3">
    <name type="scientific">Portunus trituberculatus</name>
    <name type="common">Swimming crab</name>
    <name type="synonym">Neptunus trituberculatus</name>
    <dbReference type="NCBI Taxonomy" id="210409"/>
    <lineage>
        <taxon>Eukaryota</taxon>
        <taxon>Metazoa</taxon>
        <taxon>Ecdysozoa</taxon>
        <taxon>Arthropoda</taxon>
        <taxon>Crustacea</taxon>
        <taxon>Multicrustacea</taxon>
        <taxon>Malacostraca</taxon>
        <taxon>Eumalacostraca</taxon>
        <taxon>Eucarida</taxon>
        <taxon>Decapoda</taxon>
        <taxon>Pleocyemata</taxon>
        <taxon>Brachyura</taxon>
        <taxon>Eubrachyura</taxon>
        <taxon>Portunoidea</taxon>
        <taxon>Portunidae</taxon>
        <taxon>Portuninae</taxon>
        <taxon>Portunus</taxon>
    </lineage>
</organism>
<accession>A0A5B7JUJ0</accession>
<protein>
    <submittedName>
        <fullName evidence="2">Uncharacterized protein</fullName>
    </submittedName>
</protein>
<proteinExistence type="predicted"/>
<dbReference type="Proteomes" id="UP000324222">
    <property type="component" value="Unassembled WGS sequence"/>
</dbReference>
<comment type="caution">
    <text evidence="2">The sequence shown here is derived from an EMBL/GenBank/DDBJ whole genome shotgun (WGS) entry which is preliminary data.</text>
</comment>
<feature type="region of interest" description="Disordered" evidence="1">
    <location>
        <begin position="1"/>
        <end position="47"/>
    </location>
</feature>
<name>A0A5B7JUJ0_PORTR</name>